<dbReference type="PATRIC" id="fig|394096.3.peg.2791"/>
<feature type="transmembrane region" description="Helical" evidence="9">
    <location>
        <begin position="339"/>
        <end position="359"/>
    </location>
</feature>
<evidence type="ECO:0000256" key="7">
    <source>
        <dbReference type="ARBA" id="ARBA00023136"/>
    </source>
</evidence>
<comment type="caution">
    <text evidence="11">The sequence shown here is derived from an EMBL/GenBank/DDBJ whole genome shotgun (WGS) entry which is preliminary data.</text>
</comment>
<keyword evidence="8" id="KW-0129">CBS domain</keyword>
<keyword evidence="3 9" id="KW-0813">Transport</keyword>
<dbReference type="Gene3D" id="3.10.580.10">
    <property type="entry name" value="CBS-domain"/>
    <property type="match status" value="1"/>
</dbReference>
<dbReference type="Pfam" id="PF00571">
    <property type="entry name" value="CBS"/>
    <property type="match status" value="2"/>
</dbReference>
<dbReference type="InterPro" id="IPR006669">
    <property type="entry name" value="MgtE_transporter"/>
</dbReference>
<dbReference type="GO" id="GO:0005886">
    <property type="term" value="C:plasma membrane"/>
    <property type="evidence" value="ECO:0007669"/>
    <property type="project" value="UniProtKB-SubCell"/>
</dbReference>
<dbReference type="STRING" id="394096.DB31_6747"/>
<dbReference type="CDD" id="cd04606">
    <property type="entry name" value="CBS_pair_Mg_transporter"/>
    <property type="match status" value="1"/>
</dbReference>
<reference evidence="11 12" key="1">
    <citation type="submission" date="2014-04" db="EMBL/GenBank/DDBJ databases">
        <title>Genome assembly of Hyalangium minutum DSM 14724.</title>
        <authorList>
            <person name="Sharma G."/>
            <person name="Subramanian S."/>
        </authorList>
    </citation>
    <scope>NUCLEOTIDE SEQUENCE [LARGE SCALE GENOMIC DNA]</scope>
    <source>
        <strain evidence="11 12">DSM 14724</strain>
    </source>
</reference>
<keyword evidence="7 9" id="KW-0472">Membrane</keyword>
<feature type="transmembrane region" description="Helical" evidence="9">
    <location>
        <begin position="379"/>
        <end position="400"/>
    </location>
</feature>
<feature type="transmembrane region" description="Helical" evidence="9">
    <location>
        <begin position="265"/>
        <end position="285"/>
    </location>
</feature>
<dbReference type="PROSITE" id="PS51371">
    <property type="entry name" value="CBS"/>
    <property type="match status" value="2"/>
</dbReference>
<keyword evidence="9" id="KW-1003">Cell membrane</keyword>
<dbReference type="GO" id="GO:0015095">
    <property type="term" value="F:magnesium ion transmembrane transporter activity"/>
    <property type="evidence" value="ECO:0007669"/>
    <property type="project" value="UniProtKB-UniRule"/>
</dbReference>
<comment type="function">
    <text evidence="9">Acts as a magnesium transporter.</text>
</comment>
<dbReference type="SMART" id="SM00924">
    <property type="entry name" value="MgtE_N"/>
    <property type="match status" value="1"/>
</dbReference>
<dbReference type="OrthoDB" id="9790355at2"/>
<keyword evidence="6 9" id="KW-1133">Transmembrane helix</keyword>
<dbReference type="PANTHER" id="PTHR43773:SF1">
    <property type="entry name" value="MAGNESIUM TRANSPORTER MGTE"/>
    <property type="match status" value="1"/>
</dbReference>
<keyword evidence="4 9" id="KW-0812">Transmembrane</keyword>
<dbReference type="InterPro" id="IPR006667">
    <property type="entry name" value="SLC41_membr_dom"/>
</dbReference>
<evidence type="ECO:0000256" key="3">
    <source>
        <dbReference type="ARBA" id="ARBA00022448"/>
    </source>
</evidence>
<dbReference type="GO" id="GO:0046872">
    <property type="term" value="F:metal ion binding"/>
    <property type="evidence" value="ECO:0007669"/>
    <property type="project" value="UniProtKB-KW"/>
</dbReference>
<feature type="domain" description="CBS" evidence="10">
    <location>
        <begin position="181"/>
        <end position="237"/>
    </location>
</feature>
<evidence type="ECO:0000256" key="6">
    <source>
        <dbReference type="ARBA" id="ARBA00022989"/>
    </source>
</evidence>
<dbReference type="Gene3D" id="1.10.357.20">
    <property type="entry name" value="SLC41 divalent cation transporters, integral membrane domain"/>
    <property type="match status" value="1"/>
</dbReference>
<dbReference type="InterPro" id="IPR036739">
    <property type="entry name" value="SLC41_membr_dom_sf"/>
</dbReference>
<dbReference type="InterPro" id="IPR000644">
    <property type="entry name" value="CBS_dom"/>
</dbReference>
<evidence type="ECO:0000256" key="4">
    <source>
        <dbReference type="ARBA" id="ARBA00022692"/>
    </source>
</evidence>
<dbReference type="Proteomes" id="UP000028725">
    <property type="component" value="Unassembled WGS sequence"/>
</dbReference>
<feature type="domain" description="CBS" evidence="10">
    <location>
        <begin position="116"/>
        <end position="179"/>
    </location>
</feature>
<evidence type="ECO:0000256" key="2">
    <source>
        <dbReference type="ARBA" id="ARBA00009749"/>
    </source>
</evidence>
<dbReference type="SUPFAM" id="SSF161093">
    <property type="entry name" value="MgtE membrane domain-like"/>
    <property type="match status" value="1"/>
</dbReference>
<dbReference type="Gene3D" id="1.25.60.10">
    <property type="entry name" value="MgtE N-terminal domain-like"/>
    <property type="match status" value="1"/>
</dbReference>
<keyword evidence="9" id="KW-0479">Metal-binding</keyword>
<dbReference type="SUPFAM" id="SSF54631">
    <property type="entry name" value="CBS-domain pair"/>
    <property type="match status" value="1"/>
</dbReference>
<dbReference type="AlphaFoldDB" id="A0A085WMD2"/>
<comment type="subcellular location">
    <subcellularLocation>
        <location evidence="9">Cell membrane</location>
        <topology evidence="9">Multi-pass membrane protein</topology>
    </subcellularLocation>
    <subcellularLocation>
        <location evidence="1">Membrane</location>
        <topology evidence="1">Multi-pass membrane protein</topology>
    </subcellularLocation>
</comment>
<comment type="similarity">
    <text evidence="2 9">Belongs to the SLC41A transporter family.</text>
</comment>
<comment type="subunit">
    <text evidence="9">Homodimer.</text>
</comment>
<feature type="transmembrane region" description="Helical" evidence="9">
    <location>
        <begin position="412"/>
        <end position="435"/>
    </location>
</feature>
<dbReference type="InterPro" id="IPR038076">
    <property type="entry name" value="MgtE_N_sf"/>
</dbReference>
<comment type="caution">
    <text evidence="9">Lacks conserved residue(s) required for the propagation of feature annotation.</text>
</comment>
<evidence type="ECO:0000256" key="1">
    <source>
        <dbReference type="ARBA" id="ARBA00004141"/>
    </source>
</evidence>
<keyword evidence="5 9" id="KW-0460">Magnesium</keyword>
<dbReference type="EMBL" id="JMCB01000005">
    <property type="protein sequence ID" value="KFE68845.1"/>
    <property type="molecule type" value="Genomic_DNA"/>
</dbReference>
<evidence type="ECO:0000256" key="5">
    <source>
        <dbReference type="ARBA" id="ARBA00022842"/>
    </source>
</evidence>
<dbReference type="InterPro" id="IPR046342">
    <property type="entry name" value="CBS_dom_sf"/>
</dbReference>
<dbReference type="RefSeq" id="WP_044187382.1">
    <property type="nucleotide sequence ID" value="NZ_JMCB01000005.1"/>
</dbReference>
<name>A0A085WMD2_9BACT</name>
<evidence type="ECO:0000313" key="12">
    <source>
        <dbReference type="Proteomes" id="UP000028725"/>
    </source>
</evidence>
<accession>A0A085WMD2</accession>
<evidence type="ECO:0000259" key="10">
    <source>
        <dbReference type="PROSITE" id="PS51371"/>
    </source>
</evidence>
<evidence type="ECO:0000256" key="8">
    <source>
        <dbReference type="PROSITE-ProRule" id="PRU00703"/>
    </source>
</evidence>
<organism evidence="11 12">
    <name type="scientific">Hyalangium minutum</name>
    <dbReference type="NCBI Taxonomy" id="394096"/>
    <lineage>
        <taxon>Bacteria</taxon>
        <taxon>Pseudomonadati</taxon>
        <taxon>Myxococcota</taxon>
        <taxon>Myxococcia</taxon>
        <taxon>Myxococcales</taxon>
        <taxon>Cystobacterineae</taxon>
        <taxon>Archangiaceae</taxon>
        <taxon>Hyalangium</taxon>
    </lineage>
</organism>
<sequence>MTIVDPEPIFPHELRDAWPALSRDERVESFKLVPHATADDFFLSLSAPEQLELILALAPAERRTWMRLLAPDDAVDVVQAAPLEVRESLLGELDEATRREAHALLAYAEDDAGGLMNPRFARVRPEMTIDEAISYLRKQTREKVETVYYAYVLDSQQHLLGVVSLRQLFQASPGKRVDEVMRRDVVTVSEDTDQEAVSHLFSEHGFMAIPVVDGEKRMKGIVTVDDIVQVVQEEATEDIQKVGGMEALDAPYLEVGFLAMLKKRAGWLMVLFLGEMLTATAMGYFEEEIARAVVLSLFIPLIISSGGNSGSQATTLIIRSLALSEVRLRDWWLVARRELAAGLALGTILGCVGIVRILLWQGLFHSYGEHAVKVAFTVGLSLVGVVMFGTLSGSMLPFVLRRVGFDPASASAPFVATLVDVSGLVIYFTVASVILRGALL</sequence>
<dbReference type="NCBIfam" id="TIGR00400">
    <property type="entry name" value="mgtE"/>
    <property type="match status" value="1"/>
</dbReference>
<proteinExistence type="inferred from homology"/>
<protein>
    <recommendedName>
        <fullName evidence="9">Magnesium transporter MgtE</fullName>
    </recommendedName>
</protein>
<dbReference type="InterPro" id="IPR006668">
    <property type="entry name" value="Mg_transptr_MgtE_intracell_dom"/>
</dbReference>
<dbReference type="Pfam" id="PF03448">
    <property type="entry name" value="MgtE_N"/>
    <property type="match status" value="1"/>
</dbReference>
<dbReference type="SMART" id="SM00116">
    <property type="entry name" value="CBS"/>
    <property type="match status" value="2"/>
</dbReference>
<dbReference type="Pfam" id="PF01769">
    <property type="entry name" value="MgtE"/>
    <property type="match status" value="1"/>
</dbReference>
<dbReference type="SUPFAM" id="SSF158791">
    <property type="entry name" value="MgtE N-terminal domain-like"/>
    <property type="match status" value="1"/>
</dbReference>
<evidence type="ECO:0000313" key="11">
    <source>
        <dbReference type="EMBL" id="KFE68845.1"/>
    </source>
</evidence>
<keyword evidence="12" id="KW-1185">Reference proteome</keyword>
<evidence type="ECO:0000256" key="9">
    <source>
        <dbReference type="RuleBase" id="RU362011"/>
    </source>
</evidence>
<dbReference type="PANTHER" id="PTHR43773">
    <property type="entry name" value="MAGNESIUM TRANSPORTER MGTE"/>
    <property type="match status" value="1"/>
</dbReference>
<gene>
    <name evidence="11" type="ORF">DB31_6747</name>
</gene>